<feature type="domain" description="C2H2-type" evidence="8">
    <location>
        <begin position="362"/>
        <end position="389"/>
    </location>
</feature>
<dbReference type="AlphaFoldDB" id="L5KC60"/>
<proteinExistence type="inferred from homology"/>
<feature type="compositionally biased region" description="Basic and acidic residues" evidence="7">
    <location>
        <begin position="230"/>
        <end position="241"/>
    </location>
</feature>
<reference evidence="11" key="1">
    <citation type="journal article" date="2013" name="Science">
        <title>Comparative analysis of bat genomes provides insight into the evolution of flight and immunity.</title>
        <authorList>
            <person name="Zhang G."/>
            <person name="Cowled C."/>
            <person name="Shi Z."/>
            <person name="Huang Z."/>
            <person name="Bishop-Lilly K.A."/>
            <person name="Fang X."/>
            <person name="Wynne J.W."/>
            <person name="Xiong Z."/>
            <person name="Baker M.L."/>
            <person name="Zhao W."/>
            <person name="Tachedjian M."/>
            <person name="Zhu Y."/>
            <person name="Zhou P."/>
            <person name="Jiang X."/>
            <person name="Ng J."/>
            <person name="Yang L."/>
            <person name="Wu L."/>
            <person name="Xiao J."/>
            <person name="Feng Y."/>
            <person name="Chen Y."/>
            <person name="Sun X."/>
            <person name="Zhang Y."/>
            <person name="Marsh G.A."/>
            <person name="Crameri G."/>
            <person name="Broder C.C."/>
            <person name="Frey K.G."/>
            <person name="Wang L.F."/>
            <person name="Wang J."/>
        </authorList>
    </citation>
    <scope>NUCLEOTIDE SEQUENCE [LARGE SCALE GENOMIC DNA]</scope>
</reference>
<dbReference type="Pfam" id="PF01352">
    <property type="entry name" value="KRAB"/>
    <property type="match status" value="1"/>
</dbReference>
<evidence type="ECO:0000256" key="5">
    <source>
        <dbReference type="ARBA" id="ARBA00022833"/>
    </source>
</evidence>
<dbReference type="Gene3D" id="3.30.160.60">
    <property type="entry name" value="Classic Zinc Finger"/>
    <property type="match status" value="2"/>
</dbReference>
<name>L5KC60_PTEAL</name>
<dbReference type="SMART" id="SM00349">
    <property type="entry name" value="KRAB"/>
    <property type="match status" value="1"/>
</dbReference>
<dbReference type="GO" id="GO:0008270">
    <property type="term" value="F:zinc ion binding"/>
    <property type="evidence" value="ECO:0007669"/>
    <property type="project" value="UniProtKB-KW"/>
</dbReference>
<gene>
    <name evidence="10" type="ORF">PAL_GLEAN10003011</name>
</gene>
<feature type="region of interest" description="Disordered" evidence="7">
    <location>
        <begin position="229"/>
        <end position="275"/>
    </location>
</feature>
<dbReference type="InterPro" id="IPR001909">
    <property type="entry name" value="KRAB"/>
</dbReference>
<feature type="domain" description="KRAB" evidence="9">
    <location>
        <begin position="83"/>
        <end position="154"/>
    </location>
</feature>
<dbReference type="SUPFAM" id="SSF57667">
    <property type="entry name" value="beta-beta-alpha zinc fingers"/>
    <property type="match status" value="1"/>
</dbReference>
<keyword evidence="3" id="KW-0677">Repeat</keyword>
<dbReference type="FunFam" id="3.30.160.60:FF:002860">
    <property type="entry name" value="Zinc finger imprinted 2"/>
    <property type="match status" value="1"/>
</dbReference>
<dbReference type="GO" id="GO:0005634">
    <property type="term" value="C:nucleus"/>
    <property type="evidence" value="ECO:0007669"/>
    <property type="project" value="TreeGrafter"/>
</dbReference>
<dbReference type="GO" id="GO:0000981">
    <property type="term" value="F:DNA-binding transcription factor activity, RNA polymerase II-specific"/>
    <property type="evidence" value="ECO:0007669"/>
    <property type="project" value="TreeGrafter"/>
</dbReference>
<dbReference type="InterPro" id="IPR036051">
    <property type="entry name" value="KRAB_dom_sf"/>
</dbReference>
<dbReference type="SUPFAM" id="SSF109640">
    <property type="entry name" value="KRAB domain (Kruppel-associated box)"/>
    <property type="match status" value="1"/>
</dbReference>
<evidence type="ECO:0000256" key="6">
    <source>
        <dbReference type="PROSITE-ProRule" id="PRU00042"/>
    </source>
</evidence>
<keyword evidence="5" id="KW-0862">Zinc</keyword>
<feature type="domain" description="C2H2-type" evidence="8">
    <location>
        <begin position="440"/>
        <end position="477"/>
    </location>
</feature>
<dbReference type="FunFam" id="3.30.160.60:FF:000688">
    <property type="entry name" value="zinc finger protein 197 isoform X1"/>
    <property type="match status" value="1"/>
</dbReference>
<accession>L5KC60</accession>
<evidence type="ECO:0000259" key="8">
    <source>
        <dbReference type="PROSITE" id="PS50157"/>
    </source>
</evidence>
<dbReference type="InParanoid" id="L5KC60"/>
<evidence type="ECO:0000313" key="11">
    <source>
        <dbReference type="Proteomes" id="UP000010552"/>
    </source>
</evidence>
<dbReference type="FunCoup" id="L5KC60">
    <property type="interactions" value="422"/>
</dbReference>
<evidence type="ECO:0000259" key="9">
    <source>
        <dbReference type="PROSITE" id="PS50805"/>
    </source>
</evidence>
<dbReference type="InterPro" id="IPR036236">
    <property type="entry name" value="Znf_C2H2_sf"/>
</dbReference>
<dbReference type="PANTHER" id="PTHR24381">
    <property type="entry name" value="ZINC FINGER PROTEIN"/>
    <property type="match status" value="1"/>
</dbReference>
<dbReference type="EMBL" id="KB030840">
    <property type="protein sequence ID" value="ELK09135.1"/>
    <property type="molecule type" value="Genomic_DNA"/>
</dbReference>
<dbReference type="Gene3D" id="6.10.140.140">
    <property type="match status" value="1"/>
</dbReference>
<comment type="similarity">
    <text evidence="1">Belongs to the krueppel C2H2-type zinc-finger protein family.</text>
</comment>
<sequence>MTGRAATGGHLCGPTFGPPRPSALCLLDKTGRPALPRSQGPPLALTLTLGFRLRSSSLALPLSPPQLSQLPLVLSPPPTTELVTFQDVVVDFSPEELASLSAAQRNLYREVMLENYRNLVSLGYQFSKPDVISQLEEEESRVIEEDSDKKMCQDWEKRTETKDLTTEQSLPIAQSSLGTGMEDLEVGHFRHIEGVGDASLHGLLGSAQVTKEELLSQVTVCESKTLTQEISHDCKEPERSSHLAKQSKGPLEKGPQECVAPGNGGSPPPEVHNEPFLQENRLGRCEFYGRPFSIQMAQERYEQIHTGKKPSEGERRGEAIYLMPCLSRPQRTPSGEKSSGKAFVQRAHICGRVRGHSQGDCYECFQCGRAFLHDVHFFHHVKAHKAAENLLAHWDVEASYLEQKGKKATRPTANDISPLLLPHKILREETVQHHAGARPYKCLECGAAFRRVSSLLEHLLFEEVCGSSLKIHTGEKPFRCGDCGKSFSFSALIRHQKMQQDAP</sequence>
<dbReference type="PROSITE" id="PS50157">
    <property type="entry name" value="ZINC_FINGER_C2H2_2"/>
    <property type="match status" value="2"/>
</dbReference>
<dbReference type="PROSITE" id="PS00028">
    <property type="entry name" value="ZINC_FINGER_C2H2_1"/>
    <property type="match status" value="1"/>
</dbReference>
<keyword evidence="2" id="KW-0479">Metal-binding</keyword>
<dbReference type="CDD" id="cd07765">
    <property type="entry name" value="KRAB_A-box"/>
    <property type="match status" value="1"/>
</dbReference>
<dbReference type="PROSITE" id="PS50805">
    <property type="entry name" value="KRAB"/>
    <property type="match status" value="1"/>
</dbReference>
<keyword evidence="4 6" id="KW-0863">Zinc-finger</keyword>
<organism evidence="10 11">
    <name type="scientific">Pteropus alecto</name>
    <name type="common">Black flying fox</name>
    <dbReference type="NCBI Taxonomy" id="9402"/>
    <lineage>
        <taxon>Eukaryota</taxon>
        <taxon>Metazoa</taxon>
        <taxon>Chordata</taxon>
        <taxon>Craniata</taxon>
        <taxon>Vertebrata</taxon>
        <taxon>Euteleostomi</taxon>
        <taxon>Mammalia</taxon>
        <taxon>Eutheria</taxon>
        <taxon>Laurasiatheria</taxon>
        <taxon>Chiroptera</taxon>
        <taxon>Yinpterochiroptera</taxon>
        <taxon>Pteropodoidea</taxon>
        <taxon>Pteropodidae</taxon>
        <taxon>Pteropodinae</taxon>
        <taxon>Pteropus</taxon>
    </lineage>
</organism>
<dbReference type="Proteomes" id="UP000010552">
    <property type="component" value="Unassembled WGS sequence"/>
</dbReference>
<keyword evidence="11" id="KW-1185">Reference proteome</keyword>
<dbReference type="GO" id="GO:0000977">
    <property type="term" value="F:RNA polymerase II transcription regulatory region sequence-specific DNA binding"/>
    <property type="evidence" value="ECO:0007669"/>
    <property type="project" value="TreeGrafter"/>
</dbReference>
<dbReference type="PANTHER" id="PTHR24381:SF455">
    <property type="entry name" value="RB-ASSOCIATED KRAB ZINC FINGER PROTEIN-RELATED"/>
    <property type="match status" value="1"/>
</dbReference>
<dbReference type="Pfam" id="PF00096">
    <property type="entry name" value="zf-C2H2"/>
    <property type="match status" value="1"/>
</dbReference>
<evidence type="ECO:0000313" key="10">
    <source>
        <dbReference type="EMBL" id="ELK09135.1"/>
    </source>
</evidence>
<evidence type="ECO:0000256" key="2">
    <source>
        <dbReference type="ARBA" id="ARBA00022723"/>
    </source>
</evidence>
<dbReference type="InterPro" id="IPR013087">
    <property type="entry name" value="Znf_C2H2_type"/>
</dbReference>
<evidence type="ECO:0000256" key="7">
    <source>
        <dbReference type="SAM" id="MobiDB-lite"/>
    </source>
</evidence>
<evidence type="ECO:0000256" key="4">
    <source>
        <dbReference type="ARBA" id="ARBA00022771"/>
    </source>
</evidence>
<evidence type="ECO:0000256" key="3">
    <source>
        <dbReference type="ARBA" id="ARBA00022737"/>
    </source>
</evidence>
<evidence type="ECO:0000256" key="1">
    <source>
        <dbReference type="ARBA" id="ARBA00006991"/>
    </source>
</evidence>
<dbReference type="STRING" id="9402.L5KC60"/>
<protein>
    <submittedName>
        <fullName evidence="10">Zinc finger imprinted 2</fullName>
    </submittedName>
</protein>
<dbReference type="SMART" id="SM00355">
    <property type="entry name" value="ZnF_C2H2"/>
    <property type="match status" value="3"/>
</dbReference>